<sequence length="327" mass="37529">MNVDARVCYGQDENKVYVLHSQAQVVMVRELCSNWKQPIFFDSDIPMTGSLLKQIILEVQKVGFVIVGVLSDMGGKNKRVWRDLEVDYKKSCFDNPSDAINRIWAFQDVPHMIKLFRNHFIDDAFTLPSEKIINKTIIKNILSMDGDISFNSSAVEIAADTNDYLTSNLFAELLPDMTEALAMIENDSEISEISDENFPEVRVTQNVSEFPNRNAWLFVGQLKLQTTPEAMKNYQIKRGLKENVTCEEITTNFSTKAFKVGIPYEHLTRVNEENFWPAGIAVRRFRFRPFVPNRIMKINPSNNIQKEPLKRRNQKGKGAPGQIKIML</sequence>
<dbReference type="Proteomes" id="UP001148838">
    <property type="component" value="Unassembled WGS sequence"/>
</dbReference>
<dbReference type="InterPro" id="IPR048365">
    <property type="entry name" value="TNP-like_RNaseH_N"/>
</dbReference>
<proteinExistence type="predicted"/>
<keyword evidence="3" id="KW-1185">Reference proteome</keyword>
<evidence type="ECO:0000259" key="1">
    <source>
        <dbReference type="Pfam" id="PF21787"/>
    </source>
</evidence>
<dbReference type="Pfam" id="PF21787">
    <property type="entry name" value="TNP-like_RNaseH_N"/>
    <property type="match status" value="1"/>
</dbReference>
<feature type="domain" description="Transposable element P transposase-like RNase H" evidence="1">
    <location>
        <begin position="13"/>
        <end position="84"/>
    </location>
</feature>
<name>A0ABQ8RWB3_PERAM</name>
<evidence type="ECO:0000313" key="2">
    <source>
        <dbReference type="EMBL" id="KAJ4425971.1"/>
    </source>
</evidence>
<protein>
    <recommendedName>
        <fullName evidence="1">Transposable element P transposase-like RNase H domain-containing protein</fullName>
    </recommendedName>
</protein>
<comment type="caution">
    <text evidence="2">The sequence shown here is derived from an EMBL/GenBank/DDBJ whole genome shotgun (WGS) entry which is preliminary data.</text>
</comment>
<reference evidence="2 3" key="1">
    <citation type="journal article" date="2022" name="Allergy">
        <title>Genome assembly and annotation of Periplaneta americana reveal a comprehensive cockroach allergen profile.</title>
        <authorList>
            <person name="Wang L."/>
            <person name="Xiong Q."/>
            <person name="Saelim N."/>
            <person name="Wang L."/>
            <person name="Nong W."/>
            <person name="Wan A.T."/>
            <person name="Shi M."/>
            <person name="Liu X."/>
            <person name="Cao Q."/>
            <person name="Hui J.H.L."/>
            <person name="Sookrung N."/>
            <person name="Leung T.F."/>
            <person name="Tungtrongchitr A."/>
            <person name="Tsui S.K.W."/>
        </authorList>
    </citation>
    <scope>NUCLEOTIDE SEQUENCE [LARGE SCALE GENOMIC DNA]</scope>
    <source>
        <strain evidence="2">PWHHKU_190912</strain>
    </source>
</reference>
<gene>
    <name evidence="2" type="ORF">ANN_27597</name>
</gene>
<organism evidence="2 3">
    <name type="scientific">Periplaneta americana</name>
    <name type="common">American cockroach</name>
    <name type="synonym">Blatta americana</name>
    <dbReference type="NCBI Taxonomy" id="6978"/>
    <lineage>
        <taxon>Eukaryota</taxon>
        <taxon>Metazoa</taxon>
        <taxon>Ecdysozoa</taxon>
        <taxon>Arthropoda</taxon>
        <taxon>Hexapoda</taxon>
        <taxon>Insecta</taxon>
        <taxon>Pterygota</taxon>
        <taxon>Neoptera</taxon>
        <taxon>Polyneoptera</taxon>
        <taxon>Dictyoptera</taxon>
        <taxon>Blattodea</taxon>
        <taxon>Blattoidea</taxon>
        <taxon>Blattidae</taxon>
        <taxon>Blattinae</taxon>
        <taxon>Periplaneta</taxon>
    </lineage>
</organism>
<accession>A0ABQ8RWB3</accession>
<evidence type="ECO:0000313" key="3">
    <source>
        <dbReference type="Proteomes" id="UP001148838"/>
    </source>
</evidence>
<dbReference type="EMBL" id="JAJSOF020000041">
    <property type="protein sequence ID" value="KAJ4425971.1"/>
    <property type="molecule type" value="Genomic_DNA"/>
</dbReference>